<feature type="domain" description="FAD dependent oxidoreductase" evidence="6">
    <location>
        <begin position="174"/>
        <end position="529"/>
    </location>
</feature>
<keyword evidence="5" id="KW-0560">Oxidoreductase</keyword>
<organism evidence="7 8">
    <name type="scientific">Armillaria ostoyae</name>
    <name type="common">Armillaria root rot fungus</name>
    <dbReference type="NCBI Taxonomy" id="47428"/>
    <lineage>
        <taxon>Eukaryota</taxon>
        <taxon>Fungi</taxon>
        <taxon>Dikarya</taxon>
        <taxon>Basidiomycota</taxon>
        <taxon>Agaricomycotina</taxon>
        <taxon>Agaricomycetes</taxon>
        <taxon>Agaricomycetidae</taxon>
        <taxon>Agaricales</taxon>
        <taxon>Marasmiineae</taxon>
        <taxon>Physalacriaceae</taxon>
        <taxon>Armillaria</taxon>
    </lineage>
</organism>
<keyword evidence="8" id="KW-1185">Reference proteome</keyword>
<evidence type="ECO:0000256" key="3">
    <source>
        <dbReference type="ARBA" id="ARBA00022630"/>
    </source>
</evidence>
<reference evidence="8" key="1">
    <citation type="journal article" date="2017" name="Nat. Ecol. Evol.">
        <title>Genome expansion and lineage-specific genetic innovations in the forest pathogenic fungi Armillaria.</title>
        <authorList>
            <person name="Sipos G."/>
            <person name="Prasanna A.N."/>
            <person name="Walter M.C."/>
            <person name="O'Connor E."/>
            <person name="Balint B."/>
            <person name="Krizsan K."/>
            <person name="Kiss B."/>
            <person name="Hess J."/>
            <person name="Varga T."/>
            <person name="Slot J."/>
            <person name="Riley R."/>
            <person name="Boka B."/>
            <person name="Rigling D."/>
            <person name="Barry K."/>
            <person name="Lee J."/>
            <person name="Mihaltcheva S."/>
            <person name="LaButti K."/>
            <person name="Lipzen A."/>
            <person name="Waldron R."/>
            <person name="Moloney N.M."/>
            <person name="Sperisen C."/>
            <person name="Kredics L."/>
            <person name="Vagvoelgyi C."/>
            <person name="Patrignani A."/>
            <person name="Fitzpatrick D."/>
            <person name="Nagy I."/>
            <person name="Doyle S."/>
            <person name="Anderson J.B."/>
            <person name="Grigoriev I.V."/>
            <person name="Gueldener U."/>
            <person name="Muensterkoetter M."/>
            <person name="Nagy L.G."/>
        </authorList>
    </citation>
    <scope>NUCLEOTIDE SEQUENCE [LARGE SCALE GENOMIC DNA]</scope>
    <source>
        <strain evidence="8">C18/9</strain>
    </source>
</reference>
<dbReference type="Gene3D" id="3.30.9.10">
    <property type="entry name" value="D-Amino Acid Oxidase, subunit A, domain 2"/>
    <property type="match status" value="1"/>
</dbReference>
<dbReference type="GO" id="GO:0019478">
    <property type="term" value="P:D-amino acid catabolic process"/>
    <property type="evidence" value="ECO:0007669"/>
    <property type="project" value="TreeGrafter"/>
</dbReference>
<evidence type="ECO:0000256" key="5">
    <source>
        <dbReference type="ARBA" id="ARBA00023002"/>
    </source>
</evidence>
<evidence type="ECO:0000313" key="7">
    <source>
        <dbReference type="EMBL" id="SJK97043.1"/>
    </source>
</evidence>
<dbReference type="SUPFAM" id="SSF54373">
    <property type="entry name" value="FAD-linked reductases, C-terminal domain"/>
    <property type="match status" value="1"/>
</dbReference>
<keyword evidence="3" id="KW-0285">Flavoprotein</keyword>
<dbReference type="PANTHER" id="PTHR11530">
    <property type="entry name" value="D-AMINO ACID OXIDASE"/>
    <property type="match status" value="1"/>
</dbReference>
<dbReference type="InterPro" id="IPR023209">
    <property type="entry name" value="DAO"/>
</dbReference>
<evidence type="ECO:0000256" key="2">
    <source>
        <dbReference type="ARBA" id="ARBA00006730"/>
    </source>
</evidence>
<dbReference type="AlphaFoldDB" id="A0A284QKS9"/>
<name>A0A284QKS9_ARMOS</name>
<dbReference type="OrthoDB" id="2015447at2759"/>
<comment type="cofactor">
    <cofactor evidence="1">
        <name>FAD</name>
        <dbReference type="ChEBI" id="CHEBI:57692"/>
    </cofactor>
</comment>
<dbReference type="GO" id="GO:0003884">
    <property type="term" value="F:D-amino-acid oxidase activity"/>
    <property type="evidence" value="ECO:0007669"/>
    <property type="project" value="InterPro"/>
</dbReference>
<dbReference type="OMA" id="KEWARTW"/>
<evidence type="ECO:0000256" key="1">
    <source>
        <dbReference type="ARBA" id="ARBA00001974"/>
    </source>
</evidence>
<sequence length="560" mass="61613">MLRKVYGGVWMPTFVRPRTFVANSIAYLSGRVLLVFLQTPRYTSDHLRCNSGGEGDCAGLKQNNYADLQIYSGIRKYRSLTKHIISKLSVVYAISTLNIGLISPAGSKVDFEPALDDADFKLIFEPTLSSPLQPPDSFLTMTASSTTPVLVLKKGMVTLDVSPNTIRTPRNGRRVLIVGGGVTGLTTAWVLLDAGYNVTVVAEHFLLNDRNIQVAGALWEYPPAVCGQHTDATSLALSKGWSLTSYRIFDQLSKFLPAVKMRTANFFFGKAIEDMPDQLNKMREIEVSCIKGFVRDPDLISKHAVNQHAGVVDAYSHLAPVIDTDAYMVWLCNLVATKGAKLITRRINGDLLNSEHELLRTYGAVAIVNATGLNSLETASDKACYPLRGALIRLVNDGKRFPKVNEALAVTHDNELSSDHEDIVFIVPRNDNILILGGIAQPHKSELNLSLNSPEIKRMRERCNKFVPGLEQAEYDPEAPFVQGLRPTRVGNVRVERELRPNKMNGGISRIVHSYGQGGSGFSFSVGCAFDILHLIDAVEFAITKSDVAMDSYSLTRANL</sequence>
<dbReference type="EMBL" id="FUEG01000001">
    <property type="protein sequence ID" value="SJK97043.1"/>
    <property type="molecule type" value="Genomic_DNA"/>
</dbReference>
<gene>
    <name evidence="7" type="ORF">ARMOST_00293</name>
</gene>
<evidence type="ECO:0000313" key="8">
    <source>
        <dbReference type="Proteomes" id="UP000219338"/>
    </source>
</evidence>
<dbReference type="InterPro" id="IPR006076">
    <property type="entry name" value="FAD-dep_OxRdtase"/>
</dbReference>
<dbReference type="Gene3D" id="3.40.50.720">
    <property type="entry name" value="NAD(P)-binding Rossmann-like Domain"/>
    <property type="match status" value="1"/>
</dbReference>
<dbReference type="GO" id="GO:0005737">
    <property type="term" value="C:cytoplasm"/>
    <property type="evidence" value="ECO:0007669"/>
    <property type="project" value="TreeGrafter"/>
</dbReference>
<accession>A0A284QKS9</accession>
<dbReference type="PANTHER" id="PTHR11530:SF25">
    <property type="entry name" value="FAD DEPENDENT OXIDOREDUCTASE DOMAIN-CONTAINING PROTEIN"/>
    <property type="match status" value="1"/>
</dbReference>
<dbReference type="Proteomes" id="UP000219338">
    <property type="component" value="Unassembled WGS sequence"/>
</dbReference>
<dbReference type="SUPFAM" id="SSF51971">
    <property type="entry name" value="Nucleotide-binding domain"/>
    <property type="match status" value="1"/>
</dbReference>
<evidence type="ECO:0000256" key="4">
    <source>
        <dbReference type="ARBA" id="ARBA00022827"/>
    </source>
</evidence>
<evidence type="ECO:0000259" key="6">
    <source>
        <dbReference type="Pfam" id="PF01266"/>
    </source>
</evidence>
<dbReference type="GO" id="GO:0071949">
    <property type="term" value="F:FAD binding"/>
    <property type="evidence" value="ECO:0007669"/>
    <property type="project" value="InterPro"/>
</dbReference>
<dbReference type="Pfam" id="PF01266">
    <property type="entry name" value="DAO"/>
    <property type="match status" value="1"/>
</dbReference>
<proteinExistence type="inferred from homology"/>
<dbReference type="STRING" id="47428.A0A284QKS9"/>
<comment type="similarity">
    <text evidence="2">Belongs to the DAMOX/DASOX family.</text>
</comment>
<protein>
    <recommendedName>
        <fullName evidence="6">FAD dependent oxidoreductase domain-containing protein</fullName>
    </recommendedName>
</protein>
<keyword evidence="4" id="KW-0274">FAD</keyword>